<comment type="caution">
    <text evidence="3">The sequence shown here is derived from an EMBL/GenBank/DDBJ whole genome shotgun (WGS) entry which is preliminary data.</text>
</comment>
<proteinExistence type="predicted"/>
<organism evidence="3 4">
    <name type="scientific">Solanum commersonii</name>
    <name type="common">Commerson's wild potato</name>
    <name type="synonym">Commerson's nightshade</name>
    <dbReference type="NCBI Taxonomy" id="4109"/>
    <lineage>
        <taxon>Eukaryota</taxon>
        <taxon>Viridiplantae</taxon>
        <taxon>Streptophyta</taxon>
        <taxon>Embryophyta</taxon>
        <taxon>Tracheophyta</taxon>
        <taxon>Spermatophyta</taxon>
        <taxon>Magnoliopsida</taxon>
        <taxon>eudicotyledons</taxon>
        <taxon>Gunneridae</taxon>
        <taxon>Pentapetalae</taxon>
        <taxon>asterids</taxon>
        <taxon>lamiids</taxon>
        <taxon>Solanales</taxon>
        <taxon>Solanaceae</taxon>
        <taxon>Solanoideae</taxon>
        <taxon>Solaneae</taxon>
        <taxon>Solanum</taxon>
    </lineage>
</organism>
<dbReference type="AlphaFoldDB" id="A0A9J5YUT8"/>
<accession>A0A9J5YUT8</accession>
<keyword evidence="4" id="KW-1185">Reference proteome</keyword>
<reference evidence="3 4" key="1">
    <citation type="submission" date="2020-09" db="EMBL/GenBank/DDBJ databases">
        <title>De no assembly of potato wild relative species, Solanum commersonii.</title>
        <authorList>
            <person name="Cho K."/>
        </authorList>
    </citation>
    <scope>NUCLEOTIDE SEQUENCE [LARGE SCALE GENOMIC DNA]</scope>
    <source>
        <strain evidence="3">LZ3.2</strain>
        <tissue evidence="3">Leaf</tissue>
    </source>
</reference>
<name>A0A9J5YUT8_SOLCO</name>
<evidence type="ECO:0000313" key="3">
    <source>
        <dbReference type="EMBL" id="KAG5603551.1"/>
    </source>
</evidence>
<sequence length="238" mass="27648">MDLFLNAVRRKLKRGDGDRCNKKMSLALFPKKIFELLAIASMNRSSRNSGKELTMQQRHIGEHFDKGQYSIAVIMMIGTPETVNNQTIPCLKRHIMDFKHGNRESLREESMTQQVNTRNQTGRPSVHRGREDSYLIKHVNINLLKAVSTAELIDLMVDLVKQQQRCNFSDRKKKKRDSSCSIVSELTKEKHKFKLKTLALKLKREVEEEEEQEEARIDQEETNSHLIKFVLNSHEISS</sequence>
<dbReference type="EMBL" id="JACXVP010000005">
    <property type="protein sequence ID" value="KAG5603551.1"/>
    <property type="molecule type" value="Genomic_DNA"/>
</dbReference>
<feature type="coiled-coil region" evidence="1">
    <location>
        <begin position="192"/>
        <end position="223"/>
    </location>
</feature>
<gene>
    <name evidence="3" type="ORF">H5410_025043</name>
</gene>
<evidence type="ECO:0000256" key="1">
    <source>
        <dbReference type="SAM" id="Coils"/>
    </source>
</evidence>
<protein>
    <submittedName>
        <fullName evidence="3">Uncharacterized protein</fullName>
    </submittedName>
</protein>
<dbReference type="Proteomes" id="UP000824120">
    <property type="component" value="Chromosome 5"/>
</dbReference>
<evidence type="ECO:0000256" key="2">
    <source>
        <dbReference type="SAM" id="MobiDB-lite"/>
    </source>
</evidence>
<evidence type="ECO:0000313" key="4">
    <source>
        <dbReference type="Proteomes" id="UP000824120"/>
    </source>
</evidence>
<feature type="compositionally biased region" description="Polar residues" evidence="2">
    <location>
        <begin position="111"/>
        <end position="123"/>
    </location>
</feature>
<keyword evidence="1" id="KW-0175">Coiled coil</keyword>
<feature type="region of interest" description="Disordered" evidence="2">
    <location>
        <begin position="104"/>
        <end position="129"/>
    </location>
</feature>